<sequence length="126" mass="14604">KNSNSEPKHTGTSQLSQGQRTRGDQRKRFKDTLKANIKKCGIDIINWEKLARDRATWRRLVREGTSYFEENHLALEAKKQQKCEEMKQDREIRGPTLPLATICSVCQRVCGSRIGLFSHQRTHLQP</sequence>
<reference evidence="3" key="2">
    <citation type="submission" date="2025-08" db="UniProtKB">
        <authorList>
            <consortium name="Ensembl"/>
        </authorList>
    </citation>
    <scope>IDENTIFICATION</scope>
</reference>
<evidence type="ECO:0000256" key="1">
    <source>
        <dbReference type="SAM" id="MobiDB-lite"/>
    </source>
</evidence>
<protein>
    <recommendedName>
        <fullName evidence="2">C2H2-type domain-containing protein</fullName>
    </recommendedName>
</protein>
<evidence type="ECO:0000259" key="2">
    <source>
        <dbReference type="PROSITE" id="PS00028"/>
    </source>
</evidence>
<reference evidence="4" key="1">
    <citation type="submission" date="2011-08" db="EMBL/GenBank/DDBJ databases">
        <title>The draft genome of Latimeria chalumnae.</title>
        <authorList>
            <person name="Di Palma F."/>
            <person name="Alfoldi J."/>
            <person name="Johnson J."/>
            <person name="Berlin A."/>
            <person name="Gnerre S."/>
            <person name="Jaffe D."/>
            <person name="MacCallum I."/>
            <person name="Young S."/>
            <person name="Walker B.J."/>
            <person name="Lander E."/>
            <person name="Lindblad-Toh K."/>
        </authorList>
    </citation>
    <scope>NUCLEOTIDE SEQUENCE [LARGE SCALE GENOMIC DNA]</scope>
    <source>
        <strain evidence="4">Wild caught</strain>
    </source>
</reference>
<dbReference type="PROSITE" id="PS00028">
    <property type="entry name" value="ZINC_FINGER_C2H2_1"/>
    <property type="match status" value="1"/>
</dbReference>
<dbReference type="InParanoid" id="H3AWN1"/>
<dbReference type="GeneTree" id="ENSGT00950000183299"/>
<dbReference type="Proteomes" id="UP000008672">
    <property type="component" value="Unassembled WGS sequence"/>
</dbReference>
<dbReference type="EMBL" id="AFYH01159829">
    <property type="status" value="NOT_ANNOTATED_CDS"/>
    <property type="molecule type" value="Genomic_DNA"/>
</dbReference>
<dbReference type="Ensembl" id="ENSLACT00000014151.1">
    <property type="protein sequence ID" value="ENSLACP00000014052.1"/>
    <property type="gene ID" value="ENSLACG00000012368.1"/>
</dbReference>
<feature type="region of interest" description="Disordered" evidence="1">
    <location>
        <begin position="1"/>
        <end position="28"/>
    </location>
</feature>
<reference evidence="3" key="3">
    <citation type="submission" date="2025-09" db="UniProtKB">
        <authorList>
            <consortium name="Ensembl"/>
        </authorList>
    </citation>
    <scope>IDENTIFICATION</scope>
</reference>
<evidence type="ECO:0000313" key="4">
    <source>
        <dbReference type="Proteomes" id="UP000008672"/>
    </source>
</evidence>
<dbReference type="Bgee" id="ENSLACG00000012368">
    <property type="expression patterns" value="Expressed in muscle tissue and 3 other cell types or tissues"/>
</dbReference>
<dbReference type="AlphaFoldDB" id="H3AWN1"/>
<dbReference type="HOGENOM" id="CLU_102580_0_0_1"/>
<feature type="domain" description="C2H2-type" evidence="2">
    <location>
        <begin position="103"/>
        <end position="123"/>
    </location>
</feature>
<keyword evidence="4" id="KW-1185">Reference proteome</keyword>
<evidence type="ECO:0000313" key="3">
    <source>
        <dbReference type="Ensembl" id="ENSLACP00000014052.1"/>
    </source>
</evidence>
<organism evidence="3 4">
    <name type="scientific">Latimeria chalumnae</name>
    <name type="common">Coelacanth</name>
    <dbReference type="NCBI Taxonomy" id="7897"/>
    <lineage>
        <taxon>Eukaryota</taxon>
        <taxon>Metazoa</taxon>
        <taxon>Chordata</taxon>
        <taxon>Craniata</taxon>
        <taxon>Vertebrata</taxon>
        <taxon>Euteleostomi</taxon>
        <taxon>Coelacanthiformes</taxon>
        <taxon>Coelacanthidae</taxon>
        <taxon>Latimeria</taxon>
    </lineage>
</organism>
<dbReference type="InterPro" id="IPR013087">
    <property type="entry name" value="Znf_C2H2_type"/>
</dbReference>
<dbReference type="OMA" id="QQKCEEM"/>
<name>H3AWN1_LATCH</name>
<feature type="compositionally biased region" description="Polar residues" evidence="1">
    <location>
        <begin position="1"/>
        <end position="20"/>
    </location>
</feature>
<proteinExistence type="predicted"/>
<accession>H3AWN1</accession>